<dbReference type="SUPFAM" id="SSF53335">
    <property type="entry name" value="S-adenosyl-L-methionine-dependent methyltransferases"/>
    <property type="match status" value="1"/>
</dbReference>
<keyword evidence="5" id="KW-1185">Reference proteome</keyword>
<name>A0ABM4CXK1_HYDVU</name>
<keyword evidence="3" id="KW-0808">Transferase</keyword>
<proteinExistence type="inferred from homology"/>
<accession>A0ABM4CXK1</accession>
<reference evidence="6" key="1">
    <citation type="submission" date="2025-08" db="UniProtKB">
        <authorList>
            <consortium name="RefSeq"/>
        </authorList>
    </citation>
    <scope>IDENTIFICATION</scope>
</reference>
<dbReference type="InterPro" id="IPR025714">
    <property type="entry name" value="Methyltranfer_dom"/>
</dbReference>
<protein>
    <submittedName>
        <fullName evidence="6">EEF1A lysine methyltransferase 4 isoform X5</fullName>
    </submittedName>
</protein>
<dbReference type="Gene3D" id="3.40.50.150">
    <property type="entry name" value="Vaccinia Virus protein VP39"/>
    <property type="match status" value="1"/>
</dbReference>
<evidence type="ECO:0000313" key="6">
    <source>
        <dbReference type="RefSeq" id="XP_065666673.1"/>
    </source>
</evidence>
<organism evidence="5 6">
    <name type="scientific">Hydra vulgaris</name>
    <name type="common">Hydra</name>
    <name type="synonym">Hydra attenuata</name>
    <dbReference type="NCBI Taxonomy" id="6087"/>
    <lineage>
        <taxon>Eukaryota</taxon>
        <taxon>Metazoa</taxon>
        <taxon>Cnidaria</taxon>
        <taxon>Hydrozoa</taxon>
        <taxon>Hydroidolina</taxon>
        <taxon>Anthoathecata</taxon>
        <taxon>Aplanulata</taxon>
        <taxon>Hydridae</taxon>
        <taxon>Hydra</taxon>
    </lineage>
</organism>
<dbReference type="GO" id="GO:0032259">
    <property type="term" value="P:methylation"/>
    <property type="evidence" value="ECO:0007669"/>
    <property type="project" value="UniProtKB-KW"/>
</dbReference>
<dbReference type="InterPro" id="IPR051419">
    <property type="entry name" value="Lys/N-term_MeTrsfase_sf"/>
</dbReference>
<dbReference type="GeneID" id="100207196"/>
<sequence>MEFVAKNKLEYEKKDYWDKRFESEITYEWFAGYSSFKHYLKKDIYITDKILVLGCGNSSLSEELYKDGYQNIINIDYSKIVIDKMSEHYKHCPLMSWLVMDIFDLKFDSLSFDVVIEKGTLDSFMVNQKDPWRISSDLEEKLENILLKISSILKNGGKFISITFSQPHFRKPLYGKSLLNWSVLCKSFGDSFEYFYYKMVKGEKLSDEDQKNELNYRNMKKLRHEQNCKGN</sequence>
<dbReference type="Pfam" id="PF13847">
    <property type="entry name" value="Methyltransf_31"/>
    <property type="match status" value="1"/>
</dbReference>
<evidence type="ECO:0000256" key="2">
    <source>
        <dbReference type="ARBA" id="ARBA00022603"/>
    </source>
</evidence>
<dbReference type="CDD" id="cd02440">
    <property type="entry name" value="AdoMet_MTases"/>
    <property type="match status" value="1"/>
</dbReference>
<comment type="similarity">
    <text evidence="1">Belongs to the methyltransferase superfamily.</text>
</comment>
<dbReference type="RefSeq" id="XP_065666673.1">
    <property type="nucleotide sequence ID" value="XM_065810601.1"/>
</dbReference>
<dbReference type="InterPro" id="IPR029063">
    <property type="entry name" value="SAM-dependent_MTases_sf"/>
</dbReference>
<evidence type="ECO:0000256" key="3">
    <source>
        <dbReference type="ARBA" id="ARBA00022679"/>
    </source>
</evidence>
<feature type="domain" description="Methyltransferase" evidence="4">
    <location>
        <begin position="49"/>
        <end position="165"/>
    </location>
</feature>
<evidence type="ECO:0000313" key="5">
    <source>
        <dbReference type="Proteomes" id="UP001652625"/>
    </source>
</evidence>
<dbReference type="Proteomes" id="UP001652625">
    <property type="component" value="Chromosome 11"/>
</dbReference>
<evidence type="ECO:0000259" key="4">
    <source>
        <dbReference type="Pfam" id="PF13847"/>
    </source>
</evidence>
<evidence type="ECO:0000256" key="1">
    <source>
        <dbReference type="ARBA" id="ARBA00008361"/>
    </source>
</evidence>
<dbReference type="GO" id="GO:0008168">
    <property type="term" value="F:methyltransferase activity"/>
    <property type="evidence" value="ECO:0007669"/>
    <property type="project" value="UniProtKB-KW"/>
</dbReference>
<dbReference type="PANTHER" id="PTHR12176">
    <property type="entry name" value="SAM-DEPENDENT METHYLTRANSFERASE SUPERFAMILY PROTEIN"/>
    <property type="match status" value="1"/>
</dbReference>
<dbReference type="PANTHER" id="PTHR12176:SF80">
    <property type="entry name" value="EEF1A LYSINE METHYLTRANSFERASE 4"/>
    <property type="match status" value="1"/>
</dbReference>
<keyword evidence="2 6" id="KW-0489">Methyltransferase</keyword>
<gene>
    <name evidence="6" type="primary">LOC100207196</name>
</gene>